<evidence type="ECO:0000313" key="2">
    <source>
        <dbReference type="EMBL" id="MBO8430120.1"/>
    </source>
</evidence>
<dbReference type="Gene3D" id="1.10.3210.10">
    <property type="entry name" value="Hypothetical protein af1432"/>
    <property type="match status" value="1"/>
</dbReference>
<dbReference type="PANTHER" id="PTHR43155:SF2">
    <property type="entry name" value="CYCLIC DI-GMP PHOSPHODIESTERASE PA4108"/>
    <property type="match status" value="1"/>
</dbReference>
<comment type="caution">
    <text evidence="2">The sequence shown here is derived from an EMBL/GenBank/DDBJ whole genome shotgun (WGS) entry which is preliminary data.</text>
</comment>
<dbReference type="InterPro" id="IPR037522">
    <property type="entry name" value="HD_GYP_dom"/>
</dbReference>
<protein>
    <submittedName>
        <fullName evidence="2">HD domain-containing protein</fullName>
    </submittedName>
</protein>
<name>A0A9D9DQ32_9BACT</name>
<proteinExistence type="predicted"/>
<dbReference type="InterPro" id="IPR003607">
    <property type="entry name" value="HD/PDEase_dom"/>
</dbReference>
<organism evidence="2 3">
    <name type="scientific">Candidatus Scatousia excrementipullorum</name>
    <dbReference type="NCBI Taxonomy" id="2840936"/>
    <lineage>
        <taxon>Bacteria</taxon>
        <taxon>Candidatus Scatousia</taxon>
    </lineage>
</organism>
<evidence type="ECO:0000259" key="1">
    <source>
        <dbReference type="PROSITE" id="PS51832"/>
    </source>
</evidence>
<dbReference type="PANTHER" id="PTHR43155">
    <property type="entry name" value="CYCLIC DI-GMP PHOSPHODIESTERASE PA4108-RELATED"/>
    <property type="match status" value="1"/>
</dbReference>
<dbReference type="AlphaFoldDB" id="A0A9D9DQ32"/>
<dbReference type="Pfam" id="PF13487">
    <property type="entry name" value="HD_5"/>
    <property type="match status" value="1"/>
</dbReference>
<dbReference type="SMART" id="SM00471">
    <property type="entry name" value="HDc"/>
    <property type="match status" value="1"/>
</dbReference>
<gene>
    <name evidence="2" type="ORF">IAC76_01905</name>
</gene>
<dbReference type="PROSITE" id="PS51832">
    <property type="entry name" value="HD_GYP"/>
    <property type="match status" value="1"/>
</dbReference>
<feature type="domain" description="HD-GYP" evidence="1">
    <location>
        <begin position="63"/>
        <end position="261"/>
    </location>
</feature>
<accession>A0A9D9DQ32</accession>
<dbReference type="SUPFAM" id="SSF109604">
    <property type="entry name" value="HD-domain/PDEase-like"/>
    <property type="match status" value="1"/>
</dbReference>
<dbReference type="NCBIfam" id="TIGR00277">
    <property type="entry name" value="HDIG"/>
    <property type="match status" value="1"/>
</dbReference>
<evidence type="ECO:0000313" key="3">
    <source>
        <dbReference type="Proteomes" id="UP000823632"/>
    </source>
</evidence>
<reference evidence="2" key="1">
    <citation type="submission" date="2020-10" db="EMBL/GenBank/DDBJ databases">
        <authorList>
            <person name="Gilroy R."/>
        </authorList>
    </citation>
    <scope>NUCLEOTIDE SEQUENCE</scope>
    <source>
        <strain evidence="2">10192</strain>
    </source>
</reference>
<dbReference type="EMBL" id="JADIND010000040">
    <property type="protein sequence ID" value="MBO8430120.1"/>
    <property type="molecule type" value="Genomic_DNA"/>
</dbReference>
<sequence length="261" mass="29183">MAISVNNTGNSGVVNTNYRINPPGHNVRFAGSNLTSDCFESTTPKKYTTEFALNKAIKENSKINIILKEANIPLKLNMKELEEIQTHHASDTREIAAGIIDNLPFSLKQKTDRQAVENAAYLHDIGKVLIPAEILNKEGKLSGEETEIMHKHSELSYELLKNSGLDKKTLNLIKNHHQNAKKTGYPFVDNTFFADINLQIVSMADKYSALTEKRSYKKPMTSKEALTVILKDVQDGKYNPLIFNSLVKYAQKTNTMANVSA</sequence>
<reference evidence="2" key="2">
    <citation type="journal article" date="2021" name="PeerJ">
        <title>Extensive microbial diversity within the chicken gut microbiome revealed by metagenomics and culture.</title>
        <authorList>
            <person name="Gilroy R."/>
            <person name="Ravi A."/>
            <person name="Getino M."/>
            <person name="Pursley I."/>
            <person name="Horton D.L."/>
            <person name="Alikhan N.F."/>
            <person name="Baker D."/>
            <person name="Gharbi K."/>
            <person name="Hall N."/>
            <person name="Watson M."/>
            <person name="Adriaenssens E.M."/>
            <person name="Foster-Nyarko E."/>
            <person name="Jarju S."/>
            <person name="Secka A."/>
            <person name="Antonio M."/>
            <person name="Oren A."/>
            <person name="Chaudhuri R.R."/>
            <person name="La Ragione R."/>
            <person name="Hildebrand F."/>
            <person name="Pallen M.J."/>
        </authorList>
    </citation>
    <scope>NUCLEOTIDE SEQUENCE</scope>
    <source>
        <strain evidence="2">10192</strain>
    </source>
</reference>
<dbReference type="InterPro" id="IPR006675">
    <property type="entry name" value="HDIG_dom"/>
</dbReference>
<dbReference type="Proteomes" id="UP000823632">
    <property type="component" value="Unassembled WGS sequence"/>
</dbReference>
<dbReference type="CDD" id="cd00077">
    <property type="entry name" value="HDc"/>
    <property type="match status" value="1"/>
</dbReference>